<gene>
    <name evidence="1" type="ORF">GCM10008943_27950</name>
</gene>
<evidence type="ECO:0000313" key="1">
    <source>
        <dbReference type="EMBL" id="GAA0610780.1"/>
    </source>
</evidence>
<dbReference type="Proteomes" id="UP001424441">
    <property type="component" value="Unassembled WGS sequence"/>
</dbReference>
<sequence length="98" mass="10326">MRPPISTGNPDGLLLVARAKAQFSCAEQAIDDQDVLMDASVGDLGLALGTDDEDRWHFALHDATREFNIDAAAVVIDGDGLPRWIVVAGQAIAVIAGI</sequence>
<comment type="caution">
    <text evidence="1">The sequence shown here is derived from an EMBL/GenBank/DDBJ whole genome shotgun (WGS) entry which is preliminary data.</text>
</comment>
<reference evidence="1 2" key="1">
    <citation type="journal article" date="2019" name="Int. J. Syst. Evol. Microbiol.">
        <title>The Global Catalogue of Microorganisms (GCM) 10K type strain sequencing project: providing services to taxonomists for standard genome sequencing and annotation.</title>
        <authorList>
            <consortium name="The Broad Institute Genomics Platform"/>
            <consortium name="The Broad Institute Genome Sequencing Center for Infectious Disease"/>
            <person name="Wu L."/>
            <person name="Ma J."/>
        </authorList>
    </citation>
    <scope>NUCLEOTIDE SEQUENCE [LARGE SCALE GENOMIC DNA]</scope>
    <source>
        <strain evidence="1 2">JCM 15115</strain>
    </source>
</reference>
<accession>A0ABN1GGR1</accession>
<name>A0ABN1GGR1_9HYPH</name>
<organism evidence="1 2">
    <name type="scientific">Paenochrobactrum glaciei</name>
    <dbReference type="NCBI Taxonomy" id="486407"/>
    <lineage>
        <taxon>Bacteria</taxon>
        <taxon>Pseudomonadati</taxon>
        <taxon>Pseudomonadota</taxon>
        <taxon>Alphaproteobacteria</taxon>
        <taxon>Hyphomicrobiales</taxon>
        <taxon>Brucellaceae</taxon>
        <taxon>Paenochrobactrum</taxon>
    </lineage>
</organism>
<evidence type="ECO:0000313" key="2">
    <source>
        <dbReference type="Proteomes" id="UP001424441"/>
    </source>
</evidence>
<proteinExistence type="predicted"/>
<keyword evidence="2" id="KW-1185">Reference proteome</keyword>
<dbReference type="EMBL" id="BAAADE010000007">
    <property type="protein sequence ID" value="GAA0610780.1"/>
    <property type="molecule type" value="Genomic_DNA"/>
</dbReference>
<protein>
    <submittedName>
        <fullName evidence="1">Uncharacterized protein</fullName>
    </submittedName>
</protein>